<dbReference type="EMBL" id="JANPWB010000004">
    <property type="protein sequence ID" value="KAJ1195469.1"/>
    <property type="molecule type" value="Genomic_DNA"/>
</dbReference>
<proteinExistence type="predicted"/>
<accession>A0AAV7V1X9</accession>
<organism evidence="1 2">
    <name type="scientific">Pleurodeles waltl</name>
    <name type="common">Iberian ribbed newt</name>
    <dbReference type="NCBI Taxonomy" id="8319"/>
    <lineage>
        <taxon>Eukaryota</taxon>
        <taxon>Metazoa</taxon>
        <taxon>Chordata</taxon>
        <taxon>Craniata</taxon>
        <taxon>Vertebrata</taxon>
        <taxon>Euteleostomi</taxon>
        <taxon>Amphibia</taxon>
        <taxon>Batrachia</taxon>
        <taxon>Caudata</taxon>
        <taxon>Salamandroidea</taxon>
        <taxon>Salamandridae</taxon>
        <taxon>Pleurodelinae</taxon>
        <taxon>Pleurodeles</taxon>
    </lineage>
</organism>
<reference evidence="1" key="1">
    <citation type="journal article" date="2022" name="bioRxiv">
        <title>Sequencing and chromosome-scale assembly of the giantPleurodeles waltlgenome.</title>
        <authorList>
            <person name="Brown T."/>
            <person name="Elewa A."/>
            <person name="Iarovenko S."/>
            <person name="Subramanian E."/>
            <person name="Araus A.J."/>
            <person name="Petzold A."/>
            <person name="Susuki M."/>
            <person name="Suzuki K.-i.T."/>
            <person name="Hayashi T."/>
            <person name="Toyoda A."/>
            <person name="Oliveira C."/>
            <person name="Osipova E."/>
            <person name="Leigh N.D."/>
            <person name="Simon A."/>
            <person name="Yun M.H."/>
        </authorList>
    </citation>
    <scope>NUCLEOTIDE SEQUENCE</scope>
    <source>
        <strain evidence="1">20211129_DDA</strain>
        <tissue evidence="1">Liver</tissue>
    </source>
</reference>
<name>A0AAV7V1X9_PLEWA</name>
<gene>
    <name evidence="1" type="ORF">NDU88_004749</name>
</gene>
<sequence length="60" mass="6971">KLVNGLPRLRLALKSWKQTWEQWHNKPLCMTLSSSTFNGRLRTLKIGNAATIYVSWGSRR</sequence>
<evidence type="ECO:0000313" key="2">
    <source>
        <dbReference type="Proteomes" id="UP001066276"/>
    </source>
</evidence>
<dbReference type="AlphaFoldDB" id="A0AAV7V1X9"/>
<feature type="non-terminal residue" evidence="1">
    <location>
        <position position="1"/>
    </location>
</feature>
<comment type="caution">
    <text evidence="1">The sequence shown here is derived from an EMBL/GenBank/DDBJ whole genome shotgun (WGS) entry which is preliminary data.</text>
</comment>
<keyword evidence="2" id="KW-1185">Reference proteome</keyword>
<feature type="non-terminal residue" evidence="1">
    <location>
        <position position="60"/>
    </location>
</feature>
<evidence type="ECO:0000313" key="1">
    <source>
        <dbReference type="EMBL" id="KAJ1195469.1"/>
    </source>
</evidence>
<dbReference type="Proteomes" id="UP001066276">
    <property type="component" value="Chromosome 2_2"/>
</dbReference>
<protein>
    <submittedName>
        <fullName evidence="1">Uncharacterized protein</fullName>
    </submittedName>
</protein>